<reference evidence="1" key="1">
    <citation type="submission" date="2014-06" db="EMBL/GenBank/DDBJ databases">
        <title>Key roles for freshwater Actinobacteria revealed by deep metagenomic sequencing.</title>
        <authorList>
            <person name="Ghai R."/>
            <person name="Mizuno C.M."/>
            <person name="Picazo A."/>
            <person name="Camacho A."/>
            <person name="Rodriguez-Valera F."/>
        </authorList>
    </citation>
    <scope>NUCLEOTIDE SEQUENCE</scope>
</reference>
<name>A0A094PYM5_9ZZZZ</name>
<organism evidence="1">
    <name type="scientific">freshwater metagenome</name>
    <dbReference type="NCBI Taxonomy" id="449393"/>
    <lineage>
        <taxon>unclassified sequences</taxon>
        <taxon>metagenomes</taxon>
        <taxon>ecological metagenomes</taxon>
    </lineage>
</organism>
<comment type="caution">
    <text evidence="1">The sequence shown here is derived from an EMBL/GenBank/DDBJ whole genome shotgun (WGS) entry which is preliminary data.</text>
</comment>
<dbReference type="AlphaFoldDB" id="A0A094PYM5"/>
<proteinExistence type="predicted"/>
<dbReference type="EMBL" id="JNSL01000090">
    <property type="protein sequence ID" value="KGA16227.1"/>
    <property type="molecule type" value="Genomic_DNA"/>
</dbReference>
<sequence>MLIGFTESDAESCATSLGWAFRVGERDGESFALTADYSQQRVTVSVTNDLVTAVAVG</sequence>
<gene>
    <name evidence="1" type="ORF">GM51_13010</name>
</gene>
<protein>
    <submittedName>
        <fullName evidence="1">Uncharacterized protein</fullName>
    </submittedName>
</protein>
<evidence type="ECO:0000313" key="1">
    <source>
        <dbReference type="EMBL" id="KGA16227.1"/>
    </source>
</evidence>
<accession>A0A094PYM5</accession>